<evidence type="ECO:0000256" key="1">
    <source>
        <dbReference type="SAM" id="Phobius"/>
    </source>
</evidence>
<dbReference type="EMBL" id="AP014546">
    <property type="protein sequence ID" value="BBB29951.1"/>
    <property type="molecule type" value="Genomic_DNA"/>
</dbReference>
<keyword evidence="1" id="KW-0812">Transmembrane</keyword>
<feature type="transmembrane region" description="Helical" evidence="1">
    <location>
        <begin position="48"/>
        <end position="66"/>
    </location>
</feature>
<evidence type="ECO:0000313" key="2">
    <source>
        <dbReference type="EMBL" id="BBB29951.1"/>
    </source>
</evidence>
<keyword evidence="1" id="KW-1133">Transmembrane helix</keyword>
<evidence type="ECO:0000313" key="3">
    <source>
        <dbReference type="Proteomes" id="UP000595332"/>
    </source>
</evidence>
<reference evidence="2 3" key="1">
    <citation type="journal article" date="2008" name="Int. J. Syst. Evol. Microbiol.">
        <title>Neptunomonas japonica sp. nov., an Osedax japonicus symbiont-like bacterium isolated from sediment adjacent to sperm whale carcasses off Kagoshima, Japan.</title>
        <authorList>
            <person name="Miyazaki M."/>
            <person name="Nogi Y."/>
            <person name="Fujiwara Y."/>
            <person name="Kawato M."/>
            <person name="Kubokawa K."/>
            <person name="Horikoshi K."/>
        </authorList>
    </citation>
    <scope>NUCLEOTIDE SEQUENCE [LARGE SCALE GENOMIC DNA]</scope>
    <source>
        <strain evidence="2 3">JAMM 1380</strain>
    </source>
</reference>
<dbReference type="AlphaFoldDB" id="A0A7R6PKK9"/>
<feature type="transmembrane region" description="Helical" evidence="1">
    <location>
        <begin position="16"/>
        <end position="36"/>
    </location>
</feature>
<accession>A0A7R6PKK9</accession>
<feature type="transmembrane region" description="Helical" evidence="1">
    <location>
        <begin position="101"/>
        <end position="121"/>
    </location>
</feature>
<proteinExistence type="predicted"/>
<organism evidence="2 3">
    <name type="scientific">Neptunomonas japonica JAMM 1380</name>
    <dbReference type="NCBI Taxonomy" id="1441457"/>
    <lineage>
        <taxon>Bacteria</taxon>
        <taxon>Pseudomonadati</taxon>
        <taxon>Pseudomonadota</taxon>
        <taxon>Gammaproteobacteria</taxon>
        <taxon>Oceanospirillales</taxon>
        <taxon>Oceanospirillaceae</taxon>
        <taxon>Neptunomonas</taxon>
    </lineage>
</organism>
<keyword evidence="3" id="KW-1185">Reference proteome</keyword>
<dbReference type="KEGG" id="njp:NEJAP_2001"/>
<keyword evidence="1" id="KW-0472">Membrane</keyword>
<protein>
    <recommendedName>
        <fullName evidence="4">DUF2069 domain-containing protein</fullName>
    </recommendedName>
</protein>
<dbReference type="Pfam" id="PF09842">
    <property type="entry name" value="DUF2069"/>
    <property type="match status" value="1"/>
</dbReference>
<gene>
    <name evidence="2" type="ORF">NEJAP_2001</name>
</gene>
<dbReference type="InterPro" id="IPR018643">
    <property type="entry name" value="DUF2069_membrane"/>
</dbReference>
<dbReference type="Proteomes" id="UP000595332">
    <property type="component" value="Chromosome"/>
</dbReference>
<name>A0A7R6PKK9_9GAMM</name>
<evidence type="ECO:0008006" key="4">
    <source>
        <dbReference type="Google" id="ProtNLM"/>
    </source>
</evidence>
<feature type="transmembrane region" description="Helical" evidence="1">
    <location>
        <begin position="73"/>
        <end position="95"/>
    </location>
</feature>
<sequence>MSTGPLMENLRKKARITRVITIASYVGLMLLFTLWYMVIHPLETGKPWVIWAVHVLPLAGFIPAIISGNPRSHAWLCFVLLIYFIEAVLATTMSLETRSFGIAYTLLVSTLFTAAMMYIRWQSRYTRSSRESEPAPK</sequence>